<evidence type="ECO:0000313" key="2">
    <source>
        <dbReference type="Proteomes" id="UP000275078"/>
    </source>
</evidence>
<keyword evidence="2" id="KW-1185">Reference proteome</keyword>
<protein>
    <submittedName>
        <fullName evidence="1">Uncharacterized protein</fullName>
    </submittedName>
</protein>
<name>A0A3N4I415_ASCIM</name>
<dbReference type="Proteomes" id="UP000275078">
    <property type="component" value="Unassembled WGS sequence"/>
</dbReference>
<gene>
    <name evidence="1" type="ORF">BJ508DRAFT_362731</name>
</gene>
<accession>A0A3N4I415</accession>
<dbReference type="AlphaFoldDB" id="A0A3N4I415"/>
<dbReference type="EMBL" id="ML119691">
    <property type="protein sequence ID" value="RPA80136.1"/>
    <property type="molecule type" value="Genomic_DNA"/>
</dbReference>
<proteinExistence type="predicted"/>
<organism evidence="1 2">
    <name type="scientific">Ascobolus immersus RN42</name>
    <dbReference type="NCBI Taxonomy" id="1160509"/>
    <lineage>
        <taxon>Eukaryota</taxon>
        <taxon>Fungi</taxon>
        <taxon>Dikarya</taxon>
        <taxon>Ascomycota</taxon>
        <taxon>Pezizomycotina</taxon>
        <taxon>Pezizomycetes</taxon>
        <taxon>Pezizales</taxon>
        <taxon>Ascobolaceae</taxon>
        <taxon>Ascobolus</taxon>
    </lineage>
</organism>
<reference evidence="1 2" key="1">
    <citation type="journal article" date="2018" name="Nat. Ecol. Evol.">
        <title>Pezizomycetes genomes reveal the molecular basis of ectomycorrhizal truffle lifestyle.</title>
        <authorList>
            <person name="Murat C."/>
            <person name="Payen T."/>
            <person name="Noel B."/>
            <person name="Kuo A."/>
            <person name="Morin E."/>
            <person name="Chen J."/>
            <person name="Kohler A."/>
            <person name="Krizsan K."/>
            <person name="Balestrini R."/>
            <person name="Da Silva C."/>
            <person name="Montanini B."/>
            <person name="Hainaut M."/>
            <person name="Levati E."/>
            <person name="Barry K.W."/>
            <person name="Belfiori B."/>
            <person name="Cichocki N."/>
            <person name="Clum A."/>
            <person name="Dockter R.B."/>
            <person name="Fauchery L."/>
            <person name="Guy J."/>
            <person name="Iotti M."/>
            <person name="Le Tacon F."/>
            <person name="Lindquist E.A."/>
            <person name="Lipzen A."/>
            <person name="Malagnac F."/>
            <person name="Mello A."/>
            <person name="Molinier V."/>
            <person name="Miyauchi S."/>
            <person name="Poulain J."/>
            <person name="Riccioni C."/>
            <person name="Rubini A."/>
            <person name="Sitrit Y."/>
            <person name="Splivallo R."/>
            <person name="Traeger S."/>
            <person name="Wang M."/>
            <person name="Zifcakova L."/>
            <person name="Wipf D."/>
            <person name="Zambonelli A."/>
            <person name="Paolocci F."/>
            <person name="Nowrousian M."/>
            <person name="Ottonello S."/>
            <person name="Baldrian P."/>
            <person name="Spatafora J.W."/>
            <person name="Henrissat B."/>
            <person name="Nagy L.G."/>
            <person name="Aury J.M."/>
            <person name="Wincker P."/>
            <person name="Grigoriev I.V."/>
            <person name="Bonfante P."/>
            <person name="Martin F.M."/>
        </authorList>
    </citation>
    <scope>NUCLEOTIDE SEQUENCE [LARGE SCALE GENOMIC DNA]</scope>
    <source>
        <strain evidence="1 2">RN42</strain>
    </source>
</reference>
<sequence length="473" mass="53770">MPEMNSSLSTYYLPYFFACDVTRQLLAYSPHFANFAQRFDTQQYTTMSRFGILFSTLSEELHELFTKDDEFDMMEKVRVEKEDRELVEFRKKQTRNALEFGLFWEQYHTAHAQRGSKEPSLEIQKLIQESGIDRAYVQLAGHLWNILILLKLYDIAEAIAQPSSTLYLATVVIPIGIHPLTWIIRSYERYGLLPFTIIRDYNHYVGLPIFPRWPEYEWMLDNPHIPPERQTRKVGAGFWDCPKLPPNQLMTMTVSDLVFEPEYPSERPSDHRPIKVLRVKAKSVTELLGLNVEEAMGIKPEGTMYRGLSFSFARDCLRDEMVPNIASGTSLELGAYATPNFQLAVSFATCGLDDDGAAVLLFKDVDVTGLSTMDYTESNRDAWAILASSSIRGRLGLGRYEAALERFGEKAVDDWIAADLVVGQMIGNLAEVEEGGEPVATTEKEFAFRKGAFERLQKAICGVLIMELNSESP</sequence>
<evidence type="ECO:0000313" key="1">
    <source>
        <dbReference type="EMBL" id="RPA80136.1"/>
    </source>
</evidence>